<dbReference type="Gene3D" id="3.30.565.10">
    <property type="entry name" value="Histidine kinase-like ATPase, C-terminal domain"/>
    <property type="match status" value="1"/>
</dbReference>
<protein>
    <recommendedName>
        <fullName evidence="3">histidine kinase</fullName>
        <ecNumber evidence="3">2.7.13.3</ecNumber>
    </recommendedName>
</protein>
<comment type="catalytic activity">
    <reaction evidence="1">
        <text>ATP + protein L-histidine = ADP + protein N-phospho-L-histidine.</text>
        <dbReference type="EC" id="2.7.13.3"/>
    </reaction>
</comment>
<evidence type="ECO:0000313" key="14">
    <source>
        <dbReference type="Proteomes" id="UP000070260"/>
    </source>
</evidence>
<dbReference type="AlphaFoldDB" id="A0A127EEH4"/>
<keyword evidence="5" id="KW-0808">Transferase</keyword>
<evidence type="ECO:0000256" key="9">
    <source>
        <dbReference type="ARBA" id="ARBA00023012"/>
    </source>
</evidence>
<evidence type="ECO:0000256" key="2">
    <source>
        <dbReference type="ARBA" id="ARBA00004651"/>
    </source>
</evidence>
<dbReference type="GO" id="GO:0000155">
    <property type="term" value="F:phosphorelay sensor kinase activity"/>
    <property type="evidence" value="ECO:0007669"/>
    <property type="project" value="TreeGrafter"/>
</dbReference>
<dbReference type="GO" id="GO:0004721">
    <property type="term" value="F:phosphoprotein phosphatase activity"/>
    <property type="evidence" value="ECO:0007669"/>
    <property type="project" value="TreeGrafter"/>
</dbReference>
<dbReference type="PANTHER" id="PTHR45453">
    <property type="entry name" value="PHOSPHATE REGULON SENSOR PROTEIN PHOR"/>
    <property type="match status" value="1"/>
</dbReference>
<dbReference type="RefSeq" id="WP_061426099.1">
    <property type="nucleotide sequence ID" value="NZ_CATNZO010000001.1"/>
</dbReference>
<evidence type="ECO:0000313" key="13">
    <source>
        <dbReference type="EMBL" id="AMN34344.1"/>
    </source>
</evidence>
<keyword evidence="6 11" id="KW-0812">Transmembrane</keyword>
<accession>A0A127EEH4</accession>
<dbReference type="Pfam" id="PF02518">
    <property type="entry name" value="HATPase_c"/>
    <property type="match status" value="1"/>
</dbReference>
<dbReference type="GO" id="GO:0016036">
    <property type="term" value="P:cellular response to phosphate starvation"/>
    <property type="evidence" value="ECO:0007669"/>
    <property type="project" value="TreeGrafter"/>
</dbReference>
<dbReference type="InterPro" id="IPR036890">
    <property type="entry name" value="HATPase_C_sf"/>
</dbReference>
<dbReference type="SMART" id="SM00387">
    <property type="entry name" value="HATPase_c"/>
    <property type="match status" value="1"/>
</dbReference>
<dbReference type="PANTHER" id="PTHR45453:SF2">
    <property type="entry name" value="HISTIDINE KINASE"/>
    <property type="match status" value="1"/>
</dbReference>
<dbReference type="EC" id="2.7.13.3" evidence="3"/>
<dbReference type="EMBL" id="CP010994">
    <property type="protein sequence ID" value="AMN34344.1"/>
    <property type="molecule type" value="Genomic_DNA"/>
</dbReference>
<reference evidence="13 14" key="1">
    <citation type="journal article" date="2016" name="PLoS ONE">
        <title>Plasmid Characterization and Chromosome Analysis of Two netF+ Clostridium perfringens Isolates Associated with Foal and Canine Necrotizing Enteritis.</title>
        <authorList>
            <person name="Mehdizadeh Gohari I."/>
            <person name="Kropinski A.M."/>
            <person name="Weese S.J."/>
            <person name="Parreira V.R."/>
            <person name="Whitehead A.E."/>
            <person name="Boerlin P."/>
            <person name="Prescott J.F."/>
        </authorList>
    </citation>
    <scope>NUCLEOTIDE SEQUENCE [LARGE SCALE GENOMIC DNA]</scope>
    <source>
        <strain evidence="13 14">JP838</strain>
    </source>
</reference>
<evidence type="ECO:0000256" key="6">
    <source>
        <dbReference type="ARBA" id="ARBA00022692"/>
    </source>
</evidence>
<dbReference type="InterPro" id="IPR004358">
    <property type="entry name" value="Sig_transdc_His_kin-like_C"/>
</dbReference>
<dbReference type="OrthoDB" id="9780487at2"/>
<organism evidence="13 14">
    <name type="scientific">Clostridium perfringens</name>
    <dbReference type="NCBI Taxonomy" id="1502"/>
    <lineage>
        <taxon>Bacteria</taxon>
        <taxon>Bacillati</taxon>
        <taxon>Bacillota</taxon>
        <taxon>Clostridia</taxon>
        <taxon>Eubacteriales</taxon>
        <taxon>Clostridiaceae</taxon>
        <taxon>Clostridium</taxon>
    </lineage>
</organism>
<dbReference type="InterPro" id="IPR003594">
    <property type="entry name" value="HATPase_dom"/>
</dbReference>
<dbReference type="PATRIC" id="fig|1502.177.peg.127"/>
<comment type="subcellular location">
    <subcellularLocation>
        <location evidence="2">Cell membrane</location>
        <topology evidence="2">Multi-pass membrane protein</topology>
    </subcellularLocation>
</comment>
<evidence type="ECO:0000256" key="1">
    <source>
        <dbReference type="ARBA" id="ARBA00000085"/>
    </source>
</evidence>
<dbReference type="SUPFAM" id="SSF55874">
    <property type="entry name" value="ATPase domain of HSP90 chaperone/DNA topoisomerase II/histidine kinase"/>
    <property type="match status" value="1"/>
</dbReference>
<dbReference type="InterPro" id="IPR050351">
    <property type="entry name" value="BphY/WalK/GraS-like"/>
</dbReference>
<evidence type="ECO:0000256" key="5">
    <source>
        <dbReference type="ARBA" id="ARBA00022679"/>
    </source>
</evidence>
<dbReference type="Proteomes" id="UP000070260">
    <property type="component" value="Chromosome"/>
</dbReference>
<keyword evidence="10 11" id="KW-0472">Membrane</keyword>
<keyword evidence="8 11" id="KW-1133">Transmembrane helix</keyword>
<feature type="transmembrane region" description="Helical" evidence="11">
    <location>
        <begin position="12"/>
        <end position="30"/>
    </location>
</feature>
<gene>
    <name evidence="13" type="ORF">JFP838_00745</name>
</gene>
<evidence type="ECO:0000256" key="11">
    <source>
        <dbReference type="SAM" id="Phobius"/>
    </source>
</evidence>
<feature type="domain" description="Histidine kinase" evidence="12">
    <location>
        <begin position="126"/>
        <end position="332"/>
    </location>
</feature>
<keyword evidence="7 13" id="KW-0418">Kinase</keyword>
<evidence type="ECO:0000256" key="3">
    <source>
        <dbReference type="ARBA" id="ARBA00012438"/>
    </source>
</evidence>
<evidence type="ECO:0000256" key="10">
    <source>
        <dbReference type="ARBA" id="ARBA00023136"/>
    </source>
</evidence>
<proteinExistence type="predicted"/>
<keyword evidence="4" id="KW-1003">Cell membrane</keyword>
<evidence type="ECO:0000259" key="12">
    <source>
        <dbReference type="PROSITE" id="PS50109"/>
    </source>
</evidence>
<keyword evidence="9" id="KW-0902">Two-component regulatory system</keyword>
<evidence type="ECO:0000256" key="7">
    <source>
        <dbReference type="ARBA" id="ARBA00022777"/>
    </source>
</evidence>
<feature type="transmembrane region" description="Helical" evidence="11">
    <location>
        <begin position="36"/>
        <end position="55"/>
    </location>
</feature>
<sequence>MNLRDFIKERIVFIIINSLILLFTALLLMVLKVDSFAVLFIVIINGAGILIYHIFDYLRKKQYYDEIKENMESLDKKYLISEVIEEGTFTESKLIYDVICKGNKAMNDEIGEFKRGINDYREYIELWVHEIKTPIATCKLLIENNESPLTESIGEEVCKLENYIDQALFYTRSNTIEKDYIIKEMSLSSCVNKVLNNNADSLIKKRVKINLGDLEKRVYSDSKWIEFILGQIISNSIKYINKEYKELKIYCSESSKYVILNIEDNGDGISDKDLSRVFDKGFTGENGRKFGKSTGIGLYLCKKLCKKLGLDIKLISEEGKFTRVSIIFPINRMMIFE</sequence>
<evidence type="ECO:0000256" key="8">
    <source>
        <dbReference type="ARBA" id="ARBA00022989"/>
    </source>
</evidence>
<evidence type="ECO:0000256" key="4">
    <source>
        <dbReference type="ARBA" id="ARBA00022475"/>
    </source>
</evidence>
<dbReference type="GO" id="GO:0005886">
    <property type="term" value="C:plasma membrane"/>
    <property type="evidence" value="ECO:0007669"/>
    <property type="project" value="UniProtKB-SubCell"/>
</dbReference>
<name>A0A127EEH4_CLOPF</name>
<dbReference type="InterPro" id="IPR005467">
    <property type="entry name" value="His_kinase_dom"/>
</dbReference>
<dbReference type="PROSITE" id="PS50109">
    <property type="entry name" value="HIS_KIN"/>
    <property type="match status" value="1"/>
</dbReference>
<dbReference type="PRINTS" id="PR00344">
    <property type="entry name" value="BCTRLSENSOR"/>
</dbReference>